<accession>A0A319D502</accession>
<keyword evidence="2" id="KW-0808">Transferase</keyword>
<dbReference type="Proteomes" id="UP000247810">
    <property type="component" value="Unassembled WGS sequence"/>
</dbReference>
<dbReference type="Gene3D" id="3.40.50.150">
    <property type="entry name" value="Vaccinia Virus protein VP39"/>
    <property type="match status" value="1"/>
</dbReference>
<dbReference type="Pfam" id="PF08241">
    <property type="entry name" value="Methyltransf_11"/>
    <property type="match status" value="1"/>
</dbReference>
<dbReference type="PANTHER" id="PTHR44942:SF10">
    <property type="entry name" value="METHYLTRANSFERASE TYPE 11 DOMAIN-CONTAINING PROTEIN"/>
    <property type="match status" value="1"/>
</dbReference>
<name>A0A319D502_9EURO</name>
<dbReference type="SUPFAM" id="SSF53335">
    <property type="entry name" value="S-adenosyl-L-methionine-dependent methyltransferases"/>
    <property type="match status" value="1"/>
</dbReference>
<dbReference type="PANTHER" id="PTHR44942">
    <property type="entry name" value="METHYLTRANSF_11 DOMAIN-CONTAINING PROTEIN"/>
    <property type="match status" value="1"/>
</dbReference>
<keyword evidence="3" id="KW-1185">Reference proteome</keyword>
<dbReference type="EMBL" id="KZ825918">
    <property type="protein sequence ID" value="PYH92364.1"/>
    <property type="molecule type" value="Genomic_DNA"/>
</dbReference>
<organism evidence="2 3">
    <name type="scientific">Aspergillus ellipticus CBS 707.79</name>
    <dbReference type="NCBI Taxonomy" id="1448320"/>
    <lineage>
        <taxon>Eukaryota</taxon>
        <taxon>Fungi</taxon>
        <taxon>Dikarya</taxon>
        <taxon>Ascomycota</taxon>
        <taxon>Pezizomycotina</taxon>
        <taxon>Eurotiomycetes</taxon>
        <taxon>Eurotiomycetidae</taxon>
        <taxon>Eurotiales</taxon>
        <taxon>Aspergillaceae</taxon>
        <taxon>Aspergillus</taxon>
        <taxon>Aspergillus subgen. Circumdati</taxon>
    </lineage>
</organism>
<dbReference type="InterPro" id="IPR029063">
    <property type="entry name" value="SAM-dependent_MTases_sf"/>
</dbReference>
<dbReference type="STRING" id="1448320.A0A319D502"/>
<evidence type="ECO:0000313" key="2">
    <source>
        <dbReference type="EMBL" id="PYH92364.1"/>
    </source>
</evidence>
<dbReference type="GO" id="GO:0032259">
    <property type="term" value="P:methylation"/>
    <property type="evidence" value="ECO:0007669"/>
    <property type="project" value="UniProtKB-KW"/>
</dbReference>
<feature type="domain" description="Methyltransferase type 11" evidence="1">
    <location>
        <begin position="58"/>
        <end position="160"/>
    </location>
</feature>
<protein>
    <submittedName>
        <fullName evidence="2">S-adenosyl-L-methionine-dependent methyltransferase</fullName>
    </submittedName>
</protein>
<dbReference type="AlphaFoldDB" id="A0A319D502"/>
<dbReference type="CDD" id="cd02440">
    <property type="entry name" value="AdoMet_MTases"/>
    <property type="match status" value="1"/>
</dbReference>
<dbReference type="InterPro" id="IPR051052">
    <property type="entry name" value="Diverse_substrate_MTase"/>
</dbReference>
<gene>
    <name evidence="2" type="ORF">BO71DRAFT_400587</name>
</gene>
<evidence type="ECO:0000259" key="1">
    <source>
        <dbReference type="Pfam" id="PF08241"/>
    </source>
</evidence>
<reference evidence="2 3" key="1">
    <citation type="submission" date="2018-02" db="EMBL/GenBank/DDBJ databases">
        <title>The genomes of Aspergillus section Nigri reveals drivers in fungal speciation.</title>
        <authorList>
            <consortium name="DOE Joint Genome Institute"/>
            <person name="Vesth T.C."/>
            <person name="Nybo J."/>
            <person name="Theobald S."/>
            <person name="Brandl J."/>
            <person name="Frisvad J.C."/>
            <person name="Nielsen K.F."/>
            <person name="Lyhne E.K."/>
            <person name="Kogle M.E."/>
            <person name="Kuo A."/>
            <person name="Riley R."/>
            <person name="Clum A."/>
            <person name="Nolan M."/>
            <person name="Lipzen A."/>
            <person name="Salamov A."/>
            <person name="Henrissat B."/>
            <person name="Wiebenga A."/>
            <person name="De vries R.P."/>
            <person name="Grigoriev I.V."/>
            <person name="Mortensen U.H."/>
            <person name="Andersen M.R."/>
            <person name="Baker S.E."/>
        </authorList>
    </citation>
    <scope>NUCLEOTIDE SEQUENCE [LARGE SCALE GENOMIC DNA]</scope>
    <source>
        <strain evidence="2 3">CBS 707.79</strain>
    </source>
</reference>
<dbReference type="OrthoDB" id="10027013at2759"/>
<dbReference type="InterPro" id="IPR013216">
    <property type="entry name" value="Methyltransf_11"/>
</dbReference>
<keyword evidence="2" id="KW-0489">Methyltransferase</keyword>
<dbReference type="GO" id="GO:0008757">
    <property type="term" value="F:S-adenosylmethionine-dependent methyltransferase activity"/>
    <property type="evidence" value="ECO:0007669"/>
    <property type="project" value="InterPro"/>
</dbReference>
<dbReference type="VEuPathDB" id="FungiDB:BO71DRAFT_400587"/>
<evidence type="ECO:0000313" key="3">
    <source>
        <dbReference type="Proteomes" id="UP000247810"/>
    </source>
</evidence>
<sequence length="314" mass="35069">MSQPNPSTTPFKAEQTFLAYNQTQAKAYVHGRPDYDRKLYDAVLQYHTSTNGQTDTVVDLGCGPGNVARALAPHFTHALGLDPSPGMVESARAQGGVSATSEPIRYELSTAEDFGCHLSPPVADHSVDLIVAANAAHWFDMDRFWATAARVLKPGGSVIVWTTGELRCHPDMPNCAAIQTALDHMQNTELMPYFNPGNILVRTRYAGLVLPWQLETPVPEFDQKTFVHRNWDVGEGFDNELPEVDLDRYETIMDTASMVTRWREAHPEKVGTEEDYVRRCRRTIERLLNEAGVEKGQEKIKGVMQGAMLILKRV</sequence>
<proteinExistence type="predicted"/>